<name>A0A5C6DS11_9BACT</name>
<dbReference type="PROSITE" id="PS51186">
    <property type="entry name" value="GNAT"/>
    <property type="match status" value="1"/>
</dbReference>
<dbReference type="RefSeq" id="WP_146526216.1">
    <property type="nucleotide sequence ID" value="NZ_SJPV01000003.1"/>
</dbReference>
<dbReference type="GO" id="GO:0016747">
    <property type="term" value="F:acyltransferase activity, transferring groups other than amino-acyl groups"/>
    <property type="evidence" value="ECO:0007669"/>
    <property type="project" value="InterPro"/>
</dbReference>
<dbReference type="OrthoDB" id="259800at2"/>
<sequence>MNTLLQMCYLPYRAMRRIATANICHFLAVELDKLEVTPLSEGLTFEEVTPSRLPSIIQENPELLDDNLIDLIQKSIAHCYVVLENKQVVAFSWLATGNVPAEFNHDENPNTQLPFKLPSHTAYIFNAYVSPPYRGKRLYGAMMSGISSRMSGSRILRLVMTTEASNHRALRSVRRMGFRTIGRSMLFGVGKFCVAYYPRHLSAWGIYLGRYEGDRPKLIAA</sequence>
<dbReference type="Proteomes" id="UP000319143">
    <property type="component" value="Unassembled WGS sequence"/>
</dbReference>
<feature type="domain" description="N-acetyltransferase" evidence="1">
    <location>
        <begin position="43"/>
        <end position="203"/>
    </location>
</feature>
<proteinExistence type="predicted"/>
<dbReference type="InterPro" id="IPR000182">
    <property type="entry name" value="GNAT_dom"/>
</dbReference>
<dbReference type="Gene3D" id="3.40.630.30">
    <property type="match status" value="1"/>
</dbReference>
<dbReference type="InterPro" id="IPR016181">
    <property type="entry name" value="Acyl_CoA_acyltransferase"/>
</dbReference>
<dbReference type="AlphaFoldDB" id="A0A5C6DS11"/>
<reference evidence="2 3" key="1">
    <citation type="submission" date="2019-02" db="EMBL/GenBank/DDBJ databases">
        <title>Deep-cultivation of Planctomycetes and their phenomic and genomic characterization uncovers novel biology.</title>
        <authorList>
            <person name="Wiegand S."/>
            <person name="Jogler M."/>
            <person name="Boedeker C."/>
            <person name="Pinto D."/>
            <person name="Vollmers J."/>
            <person name="Rivas-Marin E."/>
            <person name="Kohn T."/>
            <person name="Peeters S.H."/>
            <person name="Heuer A."/>
            <person name="Rast P."/>
            <person name="Oberbeckmann S."/>
            <person name="Bunk B."/>
            <person name="Jeske O."/>
            <person name="Meyerdierks A."/>
            <person name="Storesund J.E."/>
            <person name="Kallscheuer N."/>
            <person name="Luecker S."/>
            <person name="Lage O.M."/>
            <person name="Pohl T."/>
            <person name="Merkel B.J."/>
            <person name="Hornburger P."/>
            <person name="Mueller R.-W."/>
            <person name="Bruemmer F."/>
            <person name="Labrenz M."/>
            <person name="Spormann A.M."/>
            <person name="Op Den Camp H."/>
            <person name="Overmann J."/>
            <person name="Amann R."/>
            <person name="Jetten M.S.M."/>
            <person name="Mascher T."/>
            <person name="Medema M.H."/>
            <person name="Devos D.P."/>
            <person name="Kaster A.-K."/>
            <person name="Ovreas L."/>
            <person name="Rohde M."/>
            <person name="Galperin M.Y."/>
            <person name="Jogler C."/>
        </authorList>
    </citation>
    <scope>NUCLEOTIDE SEQUENCE [LARGE SCALE GENOMIC DNA]</scope>
    <source>
        <strain evidence="2 3">Poly41</strain>
    </source>
</reference>
<dbReference type="Pfam" id="PF00583">
    <property type="entry name" value="Acetyltransf_1"/>
    <property type="match status" value="1"/>
</dbReference>
<organism evidence="2 3">
    <name type="scientific">Novipirellula artificiosorum</name>
    <dbReference type="NCBI Taxonomy" id="2528016"/>
    <lineage>
        <taxon>Bacteria</taxon>
        <taxon>Pseudomonadati</taxon>
        <taxon>Planctomycetota</taxon>
        <taxon>Planctomycetia</taxon>
        <taxon>Pirellulales</taxon>
        <taxon>Pirellulaceae</taxon>
        <taxon>Novipirellula</taxon>
    </lineage>
</organism>
<gene>
    <name evidence="2" type="ORF">Poly41_22860</name>
</gene>
<evidence type="ECO:0000313" key="2">
    <source>
        <dbReference type="EMBL" id="TWU39462.1"/>
    </source>
</evidence>
<evidence type="ECO:0000313" key="3">
    <source>
        <dbReference type="Proteomes" id="UP000319143"/>
    </source>
</evidence>
<keyword evidence="3" id="KW-1185">Reference proteome</keyword>
<accession>A0A5C6DS11</accession>
<comment type="caution">
    <text evidence="2">The sequence shown here is derived from an EMBL/GenBank/DDBJ whole genome shotgun (WGS) entry which is preliminary data.</text>
</comment>
<evidence type="ECO:0000259" key="1">
    <source>
        <dbReference type="PROSITE" id="PS51186"/>
    </source>
</evidence>
<dbReference type="SUPFAM" id="SSF55729">
    <property type="entry name" value="Acyl-CoA N-acyltransferases (Nat)"/>
    <property type="match status" value="1"/>
</dbReference>
<dbReference type="EMBL" id="SJPV01000003">
    <property type="protein sequence ID" value="TWU39462.1"/>
    <property type="molecule type" value="Genomic_DNA"/>
</dbReference>
<protein>
    <recommendedName>
        <fullName evidence="1">N-acetyltransferase domain-containing protein</fullName>
    </recommendedName>
</protein>